<evidence type="ECO:0000256" key="3">
    <source>
        <dbReference type="ARBA" id="ARBA00022813"/>
    </source>
</evidence>
<evidence type="ECO:0000256" key="2">
    <source>
        <dbReference type="ARBA" id="ARBA00022679"/>
    </source>
</evidence>
<dbReference type="CDD" id="cd02152">
    <property type="entry name" value="OAT"/>
    <property type="match status" value="1"/>
</dbReference>
<evidence type="ECO:0000313" key="5">
    <source>
        <dbReference type="EMBL" id="SFV57801.1"/>
    </source>
</evidence>
<dbReference type="Gene3D" id="3.10.20.340">
    <property type="entry name" value="ArgJ beta chain, C-terminal domain"/>
    <property type="match status" value="1"/>
</dbReference>
<dbReference type="GO" id="GO:0006526">
    <property type="term" value="P:L-arginine biosynthetic process"/>
    <property type="evidence" value="ECO:0007669"/>
    <property type="project" value="InterPro"/>
</dbReference>
<dbReference type="NCBIfam" id="TIGR00120">
    <property type="entry name" value="ArgJ"/>
    <property type="match status" value="1"/>
</dbReference>
<dbReference type="GO" id="GO:0006592">
    <property type="term" value="P:ornithine biosynthetic process"/>
    <property type="evidence" value="ECO:0007669"/>
    <property type="project" value="TreeGrafter"/>
</dbReference>
<dbReference type="SUPFAM" id="SSF56266">
    <property type="entry name" value="DmpA/ArgJ-like"/>
    <property type="match status" value="1"/>
</dbReference>
<keyword evidence="3" id="KW-0068">Autocatalytic cleavage</keyword>
<evidence type="ECO:0000256" key="4">
    <source>
        <dbReference type="ARBA" id="ARBA00023315"/>
    </source>
</evidence>
<dbReference type="EC" id="2.3.1.1" evidence="5"/>
<dbReference type="Gene3D" id="3.60.70.12">
    <property type="entry name" value="L-amino peptidase D-ALA esterase/amidase"/>
    <property type="match status" value="1"/>
</dbReference>
<name>A0A1W1BWG4_9ZZZZ</name>
<keyword evidence="2 5" id="KW-0808">Transferase</keyword>
<accession>A0A1W1BWG4</accession>
<dbReference type="HAMAP" id="MF_01106">
    <property type="entry name" value="ArgJ"/>
    <property type="match status" value="1"/>
</dbReference>
<sequence length="396" mass="43208">MKSIKNILSNAVASGIKEQQNSPSNNLLNEVFEKLDLAVIVLPENSNTAAVFTKNIFCAAPIIIAKNNLPNKIRALVINSGNANAGTGVASGELGITNAYKVCQLVADELEIGAEKVLPFSTGVIGQQLPMTCFENNIKTLINGLNETNLENVSKAILTTDTCTKTISKTIEFNKDVITITGMAKGSGMIRPNMATMLSFIFTDIQATQKELQQCLEIAVNQSFNRITVDGDTSTNDACSLSTTNQSNIKLSHIKDDFQKALNEICLDLALKIIEDGEGATKKIEIEVVGGATNHSPLVKIAFFASDANWGRILAAVGYSDVKNLKTENINIYLDDVCLIKNGILDKNYTEEKGNNIMQQQNIKVFVEIGKSTFKETVWTTDLSYDYIKINSEYRS</sequence>
<gene>
    <name evidence="5" type="ORF">MNB_SUP05-5-747</name>
</gene>
<dbReference type="GO" id="GO:0004358">
    <property type="term" value="F:L-glutamate N-acetyltransferase activity, acting on acetyl-L-ornithine as donor"/>
    <property type="evidence" value="ECO:0007669"/>
    <property type="project" value="UniProtKB-EC"/>
</dbReference>
<dbReference type="InterPro" id="IPR002813">
    <property type="entry name" value="Arg_biosynth_ArgJ"/>
</dbReference>
<keyword evidence="4 5" id="KW-0012">Acyltransferase</keyword>
<dbReference type="EMBL" id="FPHJ01000023">
    <property type="protein sequence ID" value="SFV57801.1"/>
    <property type="molecule type" value="Genomic_DNA"/>
</dbReference>
<dbReference type="AlphaFoldDB" id="A0A1W1BWG4"/>
<dbReference type="PANTHER" id="PTHR23100:SF0">
    <property type="entry name" value="ARGININE BIOSYNTHESIS BIFUNCTIONAL PROTEIN ARGJ, MITOCHONDRIAL"/>
    <property type="match status" value="1"/>
</dbReference>
<dbReference type="PANTHER" id="PTHR23100">
    <property type="entry name" value="ARGININE BIOSYNTHESIS BIFUNCTIONAL PROTEIN ARGJ"/>
    <property type="match status" value="1"/>
</dbReference>
<evidence type="ECO:0000256" key="1">
    <source>
        <dbReference type="ARBA" id="ARBA00006774"/>
    </source>
</evidence>
<dbReference type="InterPro" id="IPR042195">
    <property type="entry name" value="ArgJ_beta_C"/>
</dbReference>
<dbReference type="NCBIfam" id="NF003802">
    <property type="entry name" value="PRK05388.1"/>
    <property type="match status" value="1"/>
</dbReference>
<dbReference type="Pfam" id="PF01960">
    <property type="entry name" value="ArgJ"/>
    <property type="match status" value="1"/>
</dbReference>
<protein>
    <submittedName>
        <fullName evidence="5">Glutamate N-acetyltransferase / N-acetylglutamate synthase</fullName>
        <ecNumber evidence="5">2.3.1.1</ecNumber>
        <ecNumber evidence="5">2.3.1.35</ecNumber>
    </submittedName>
</protein>
<comment type="similarity">
    <text evidence="1">Belongs to the ArgJ family.</text>
</comment>
<reference evidence="5" key="1">
    <citation type="submission" date="2016-10" db="EMBL/GenBank/DDBJ databases">
        <authorList>
            <person name="de Groot N.N."/>
        </authorList>
    </citation>
    <scope>NUCLEOTIDE SEQUENCE</scope>
</reference>
<dbReference type="InterPro" id="IPR016117">
    <property type="entry name" value="ArgJ-like_dom_sf"/>
</dbReference>
<organism evidence="5">
    <name type="scientific">hydrothermal vent metagenome</name>
    <dbReference type="NCBI Taxonomy" id="652676"/>
    <lineage>
        <taxon>unclassified sequences</taxon>
        <taxon>metagenomes</taxon>
        <taxon>ecological metagenomes</taxon>
    </lineage>
</organism>
<proteinExistence type="inferred from homology"/>
<dbReference type="EC" id="2.3.1.35" evidence="5"/>
<dbReference type="GO" id="GO:0004042">
    <property type="term" value="F:L-glutamate N-acetyltransferase activity"/>
    <property type="evidence" value="ECO:0007669"/>
    <property type="project" value="TreeGrafter"/>
</dbReference>